<accession>W4LHG8</accession>
<evidence type="ECO:0000259" key="3">
    <source>
        <dbReference type="SMART" id="SM00849"/>
    </source>
</evidence>
<evidence type="ECO:0000256" key="1">
    <source>
        <dbReference type="ARBA" id="ARBA00005250"/>
    </source>
</evidence>
<dbReference type="SMART" id="SM00849">
    <property type="entry name" value="Lactamase_B"/>
    <property type="match status" value="1"/>
</dbReference>
<sequence length="349" mass="38513">MSEQPPPLNLCCSLPADAKAANPDLFEIQEVADGIYAAIATPQYKVNSNAAIILTNDGTVVVDSHSKPSAAQALHQHIQSLSQQPVHKLINTHFHWDHWQGNEVYAKIFPELSVITSERTQHNLTTPGVGVGGVAFINQQIEALPAEIDQLKNDILRAANAEEKTRLEAHLQQAEAFLDELRSLNPILPTQTVAQSMTLNEGGREIQLLLLGRAHTDGDLFIYLPQEKVIITGDAVVDWMPFLGDGYPEEWIGTLDALEQIDFTHMILGHGNVAPKSHVSFFRSYLTDLIGAVQQAAADGATVAEMQVSVAEQLAPQYEQGMSKYPLSRYRDRIESTIEIVYHKVVHPH</sequence>
<dbReference type="SUPFAM" id="SSF56281">
    <property type="entry name" value="Metallo-hydrolase/oxidoreductase"/>
    <property type="match status" value="1"/>
</dbReference>
<keyword evidence="5" id="KW-1185">Reference proteome</keyword>
<feature type="domain" description="Metallo-beta-lactamase" evidence="3">
    <location>
        <begin position="47"/>
        <end position="270"/>
    </location>
</feature>
<dbReference type="Gene3D" id="3.60.15.10">
    <property type="entry name" value="Ribonuclease Z/Hydroxyacylglutathione hydrolase-like"/>
    <property type="match status" value="1"/>
</dbReference>
<dbReference type="InterPro" id="IPR036866">
    <property type="entry name" value="RibonucZ/Hydroxyglut_hydro"/>
</dbReference>
<evidence type="ECO:0000313" key="4">
    <source>
        <dbReference type="EMBL" id="ETW97553.1"/>
    </source>
</evidence>
<comment type="similarity">
    <text evidence="1">Belongs to the metallo-beta-lactamase superfamily. Class-B beta-lactamase family.</text>
</comment>
<keyword evidence="2" id="KW-0175">Coiled coil</keyword>
<dbReference type="InterPro" id="IPR050855">
    <property type="entry name" value="NDM-1-like"/>
</dbReference>
<dbReference type="PANTHER" id="PTHR42951:SF4">
    <property type="entry name" value="ACYL-COENZYME A THIOESTERASE MBLAC2"/>
    <property type="match status" value="1"/>
</dbReference>
<protein>
    <recommendedName>
        <fullName evidence="3">Metallo-beta-lactamase domain-containing protein</fullName>
    </recommendedName>
</protein>
<comment type="caution">
    <text evidence="4">The sequence shown here is derived from an EMBL/GenBank/DDBJ whole genome shotgun (WGS) entry which is preliminary data.</text>
</comment>
<feature type="coiled-coil region" evidence="2">
    <location>
        <begin position="134"/>
        <end position="184"/>
    </location>
</feature>
<dbReference type="EMBL" id="AZHW01000650">
    <property type="protein sequence ID" value="ETW97553.1"/>
    <property type="molecule type" value="Genomic_DNA"/>
</dbReference>
<name>W4LHG8_ENTF1</name>
<evidence type="ECO:0000313" key="5">
    <source>
        <dbReference type="Proteomes" id="UP000019141"/>
    </source>
</evidence>
<dbReference type="InterPro" id="IPR001279">
    <property type="entry name" value="Metallo-B-lactamas"/>
</dbReference>
<dbReference type="PANTHER" id="PTHR42951">
    <property type="entry name" value="METALLO-BETA-LACTAMASE DOMAIN-CONTAINING"/>
    <property type="match status" value="1"/>
</dbReference>
<dbReference type="HOGENOM" id="CLU_056342_4_0_7"/>
<reference evidence="4 5" key="1">
    <citation type="journal article" date="2014" name="Nature">
        <title>An environmental bacterial taxon with a large and distinct metabolic repertoire.</title>
        <authorList>
            <person name="Wilson M.C."/>
            <person name="Mori T."/>
            <person name="Ruckert C."/>
            <person name="Uria A.R."/>
            <person name="Helf M.J."/>
            <person name="Takada K."/>
            <person name="Gernert C."/>
            <person name="Steffens U.A."/>
            <person name="Heycke N."/>
            <person name="Schmitt S."/>
            <person name="Rinke C."/>
            <person name="Helfrich E.J."/>
            <person name="Brachmann A.O."/>
            <person name="Gurgui C."/>
            <person name="Wakimoto T."/>
            <person name="Kracht M."/>
            <person name="Crusemann M."/>
            <person name="Hentschel U."/>
            <person name="Abe I."/>
            <person name="Matsunaga S."/>
            <person name="Kalinowski J."/>
            <person name="Takeyama H."/>
            <person name="Piel J."/>
        </authorList>
    </citation>
    <scope>NUCLEOTIDE SEQUENCE [LARGE SCALE GENOMIC DNA]</scope>
    <source>
        <strain evidence="5">TSY1</strain>
    </source>
</reference>
<dbReference type="Proteomes" id="UP000019141">
    <property type="component" value="Unassembled WGS sequence"/>
</dbReference>
<organism evidence="4 5">
    <name type="scientific">Entotheonella factor</name>
    <dbReference type="NCBI Taxonomy" id="1429438"/>
    <lineage>
        <taxon>Bacteria</taxon>
        <taxon>Pseudomonadati</taxon>
        <taxon>Nitrospinota/Tectimicrobiota group</taxon>
        <taxon>Candidatus Tectimicrobiota</taxon>
        <taxon>Candidatus Entotheonellia</taxon>
        <taxon>Candidatus Entotheonellales</taxon>
        <taxon>Candidatus Entotheonellaceae</taxon>
        <taxon>Candidatus Entotheonella</taxon>
    </lineage>
</organism>
<dbReference type="Pfam" id="PF00753">
    <property type="entry name" value="Lactamase_B"/>
    <property type="match status" value="1"/>
</dbReference>
<proteinExistence type="inferred from homology"/>
<dbReference type="GO" id="GO:0017001">
    <property type="term" value="P:antibiotic catabolic process"/>
    <property type="evidence" value="ECO:0007669"/>
    <property type="project" value="UniProtKB-ARBA"/>
</dbReference>
<evidence type="ECO:0000256" key="2">
    <source>
        <dbReference type="SAM" id="Coils"/>
    </source>
</evidence>
<dbReference type="CDD" id="cd16282">
    <property type="entry name" value="metallo-hydrolase-like_MBL-fold"/>
    <property type="match status" value="1"/>
</dbReference>
<gene>
    <name evidence="4" type="ORF">ETSY1_22205</name>
</gene>
<dbReference type="AlphaFoldDB" id="W4LHG8"/>